<evidence type="ECO:0000313" key="11">
    <source>
        <dbReference type="Proteomes" id="UP001602119"/>
    </source>
</evidence>
<protein>
    <submittedName>
        <fullName evidence="10">PspC domain-containing protein</fullName>
    </submittedName>
</protein>
<proteinExistence type="predicted"/>
<evidence type="ECO:0000256" key="2">
    <source>
        <dbReference type="ARBA" id="ARBA00022475"/>
    </source>
</evidence>
<evidence type="ECO:0000313" key="10">
    <source>
        <dbReference type="EMBL" id="MFF4773091.1"/>
    </source>
</evidence>
<dbReference type="EMBL" id="JBIAXI010000005">
    <property type="protein sequence ID" value="MFF4773091.1"/>
    <property type="molecule type" value="Genomic_DNA"/>
</dbReference>
<feature type="compositionally biased region" description="Low complexity" evidence="6">
    <location>
        <begin position="277"/>
        <end position="287"/>
    </location>
</feature>
<feature type="compositionally biased region" description="Low complexity" evidence="6">
    <location>
        <begin position="179"/>
        <end position="197"/>
    </location>
</feature>
<dbReference type="Proteomes" id="UP001602119">
    <property type="component" value="Unassembled WGS sequence"/>
</dbReference>
<feature type="domain" description="Cell wall-active antibiotics response LiaF-like C-terminal" evidence="9">
    <location>
        <begin position="629"/>
        <end position="726"/>
    </location>
</feature>
<keyword evidence="5 7" id="KW-0472">Membrane</keyword>
<feature type="compositionally biased region" description="Low complexity" evidence="6">
    <location>
        <begin position="225"/>
        <end position="245"/>
    </location>
</feature>
<keyword evidence="11" id="KW-1185">Reference proteome</keyword>
<evidence type="ECO:0000256" key="3">
    <source>
        <dbReference type="ARBA" id="ARBA00022692"/>
    </source>
</evidence>
<accession>A0ABW6V2C6</accession>
<evidence type="ECO:0000256" key="6">
    <source>
        <dbReference type="SAM" id="MobiDB-lite"/>
    </source>
</evidence>
<keyword evidence="3 7" id="KW-0812">Transmembrane</keyword>
<dbReference type="InterPro" id="IPR007168">
    <property type="entry name" value="Phageshock_PspC_N"/>
</dbReference>
<gene>
    <name evidence="10" type="ORF">ACFY05_09560</name>
</gene>
<feature type="region of interest" description="Disordered" evidence="6">
    <location>
        <begin position="724"/>
        <end position="796"/>
    </location>
</feature>
<evidence type="ECO:0000259" key="9">
    <source>
        <dbReference type="Pfam" id="PF09922"/>
    </source>
</evidence>
<comment type="subcellular location">
    <subcellularLocation>
        <location evidence="1">Cell membrane</location>
        <topology evidence="1">Single-pass membrane protein</topology>
    </subcellularLocation>
</comment>
<feature type="transmembrane region" description="Helical" evidence="7">
    <location>
        <begin position="586"/>
        <end position="605"/>
    </location>
</feature>
<feature type="region of interest" description="Disordered" evidence="6">
    <location>
        <begin position="160"/>
        <end position="469"/>
    </location>
</feature>
<feature type="compositionally biased region" description="Low complexity" evidence="6">
    <location>
        <begin position="294"/>
        <end position="313"/>
    </location>
</feature>
<feature type="transmembrane region" description="Helical" evidence="7">
    <location>
        <begin position="115"/>
        <end position="134"/>
    </location>
</feature>
<name>A0ABW6V2C6_MICFU</name>
<feature type="compositionally biased region" description="Low complexity" evidence="6">
    <location>
        <begin position="401"/>
        <end position="423"/>
    </location>
</feature>
<reference evidence="10 11" key="1">
    <citation type="submission" date="2024-10" db="EMBL/GenBank/DDBJ databases">
        <title>The Natural Products Discovery Center: Release of the First 8490 Sequenced Strains for Exploring Actinobacteria Biosynthetic Diversity.</title>
        <authorList>
            <person name="Kalkreuter E."/>
            <person name="Kautsar S.A."/>
            <person name="Yang D."/>
            <person name="Bader C.D."/>
            <person name="Teijaro C.N."/>
            <person name="Fluegel L."/>
            <person name="Davis C.M."/>
            <person name="Simpson J.R."/>
            <person name="Lauterbach L."/>
            <person name="Steele A.D."/>
            <person name="Gui C."/>
            <person name="Meng S."/>
            <person name="Li G."/>
            <person name="Viehrig K."/>
            <person name="Ye F."/>
            <person name="Su P."/>
            <person name="Kiefer A.F."/>
            <person name="Nichols A."/>
            <person name="Cepeda A.J."/>
            <person name="Yan W."/>
            <person name="Fan B."/>
            <person name="Jiang Y."/>
            <person name="Adhikari A."/>
            <person name="Zheng C.-J."/>
            <person name="Schuster L."/>
            <person name="Cowan T.M."/>
            <person name="Smanski M.J."/>
            <person name="Chevrette M.G."/>
            <person name="De Carvalho L.P.S."/>
            <person name="Shen B."/>
        </authorList>
    </citation>
    <scope>NUCLEOTIDE SEQUENCE [LARGE SCALE GENOMIC DNA]</scope>
    <source>
        <strain evidence="10 11">NPDC001281</strain>
    </source>
</reference>
<feature type="transmembrane region" description="Helical" evidence="7">
    <location>
        <begin position="92"/>
        <end position="109"/>
    </location>
</feature>
<dbReference type="Pfam" id="PF04024">
    <property type="entry name" value="PspC"/>
    <property type="match status" value="1"/>
</dbReference>
<feature type="transmembrane region" description="Helical" evidence="7">
    <location>
        <begin position="532"/>
        <end position="553"/>
    </location>
</feature>
<feature type="compositionally biased region" description="Pro residues" evidence="6">
    <location>
        <begin position="750"/>
        <end position="762"/>
    </location>
</feature>
<sequence length="796" mass="80922">MTEAPPTSTEDPAPADERVLQRSAEGRMITGVCAGLGRYAGIDPVLFRVGFAVLVLGSGIGIMLYIAAFLLMKDSAGRPGYVEQWTRRIFDTETVLALLAAVFAFGLIINVASDGIGMGTIVVGTLLAIALLAAHARGVDLLALAKSLPERIIGRRGTTPAHENAFSWPGTHAAPSGQYGMPPQAPYAGGPYASGPNAPGPYSPDPYSRGPYAHGSYGRPPQAPSPYAQAPHQPYGQAPQGQAAYRQEPYGQGPHGPATFAGPPQAPGAPVPPVTEPPRAAEPTAGASVGGETGRAATAGTGTAEDGTTDATRLLNGVTDDKAGEPAESPAESGGRAESDGPAGERVASEGRAASGERALAAEGLGAARDGVTMALTPPAPPAASQADPQDSSDTRVAEVPSADSAAPHAHQADAPAASPAAHLTDVPAGPEASVPSSAEAPPRPPVAATPHTPGTSRVPPPPAGTGFRRLSDLAKEAGRGPYDYGASEPFAPHGPYAGYGRTPYPPVDSPYLREAEERAARPPARQPKSKSFIGGLTICLALIVGGIMVAVQRSTGSPSMPVIGGAVLATIGTGLLIATWFGRGAGLVAAGIIVSLALVAGSTLDGIPKNIGSFSWHPSEVTQPSREYAVGMGDGTLNLTDLPLDPGSHVRFDASVSVGRITVIVPTTARVEVHGYAKVGEVKIDHKVEDGMDVRFNRVLEPDKATGDAPTIELHVKAGIGDVEVRRGDDATAAEPRLPSRVGDREPPRPGNPPTAPPPLPDGVGSVPAPRNANPPAVAPLLPAHVGNVEVPSGA</sequence>
<dbReference type="Pfam" id="PF09922">
    <property type="entry name" value="LiaF-like_C"/>
    <property type="match status" value="1"/>
</dbReference>
<dbReference type="PANTHER" id="PTHR33885">
    <property type="entry name" value="PHAGE SHOCK PROTEIN C"/>
    <property type="match status" value="1"/>
</dbReference>
<feature type="compositionally biased region" description="Pro residues" evidence="6">
    <location>
        <begin position="264"/>
        <end position="276"/>
    </location>
</feature>
<feature type="transmembrane region" description="Helical" evidence="7">
    <location>
        <begin position="45"/>
        <end position="71"/>
    </location>
</feature>
<keyword evidence="4 7" id="KW-1133">Transmembrane helix</keyword>
<evidence type="ECO:0000256" key="5">
    <source>
        <dbReference type="ARBA" id="ARBA00023136"/>
    </source>
</evidence>
<dbReference type="PANTHER" id="PTHR33885:SF3">
    <property type="entry name" value="PHAGE SHOCK PROTEIN C"/>
    <property type="match status" value="1"/>
</dbReference>
<evidence type="ECO:0000259" key="8">
    <source>
        <dbReference type="Pfam" id="PF04024"/>
    </source>
</evidence>
<feature type="compositionally biased region" description="Low complexity" evidence="6">
    <location>
        <begin position="350"/>
        <end position="369"/>
    </location>
</feature>
<feature type="compositionally biased region" description="Low complexity" evidence="6">
    <location>
        <begin position="383"/>
        <end position="392"/>
    </location>
</feature>
<feature type="domain" description="Phage shock protein PspC N-terminal" evidence="8">
    <location>
        <begin position="20"/>
        <end position="73"/>
    </location>
</feature>
<dbReference type="InterPro" id="IPR024425">
    <property type="entry name" value="LiaF-like_C"/>
</dbReference>
<feature type="transmembrane region" description="Helical" evidence="7">
    <location>
        <begin position="559"/>
        <end position="579"/>
    </location>
</feature>
<evidence type="ECO:0000256" key="4">
    <source>
        <dbReference type="ARBA" id="ARBA00022989"/>
    </source>
</evidence>
<keyword evidence="2" id="KW-1003">Cell membrane</keyword>
<organism evidence="10 11">
    <name type="scientific">Microtetraspora fusca</name>
    <dbReference type="NCBI Taxonomy" id="1997"/>
    <lineage>
        <taxon>Bacteria</taxon>
        <taxon>Bacillati</taxon>
        <taxon>Actinomycetota</taxon>
        <taxon>Actinomycetes</taxon>
        <taxon>Streptosporangiales</taxon>
        <taxon>Streptosporangiaceae</taxon>
        <taxon>Microtetraspora</taxon>
    </lineage>
</organism>
<feature type="compositionally biased region" description="Low complexity" evidence="6">
    <location>
        <begin position="768"/>
        <end position="785"/>
    </location>
</feature>
<evidence type="ECO:0000256" key="7">
    <source>
        <dbReference type="SAM" id="Phobius"/>
    </source>
</evidence>
<dbReference type="InterPro" id="IPR052027">
    <property type="entry name" value="PspC"/>
</dbReference>
<comment type="caution">
    <text evidence="10">The sequence shown here is derived from an EMBL/GenBank/DDBJ whole genome shotgun (WGS) entry which is preliminary data.</text>
</comment>
<evidence type="ECO:0000256" key="1">
    <source>
        <dbReference type="ARBA" id="ARBA00004162"/>
    </source>
</evidence>
<dbReference type="RefSeq" id="WP_387341546.1">
    <property type="nucleotide sequence ID" value="NZ_JBIAXI010000005.1"/>
</dbReference>